<accession>A0ACA9KRT5</accession>
<organism evidence="1 2">
    <name type="scientific">Acaulospora colombiana</name>
    <dbReference type="NCBI Taxonomy" id="27376"/>
    <lineage>
        <taxon>Eukaryota</taxon>
        <taxon>Fungi</taxon>
        <taxon>Fungi incertae sedis</taxon>
        <taxon>Mucoromycota</taxon>
        <taxon>Glomeromycotina</taxon>
        <taxon>Glomeromycetes</taxon>
        <taxon>Diversisporales</taxon>
        <taxon>Acaulosporaceae</taxon>
        <taxon>Acaulospora</taxon>
    </lineage>
</organism>
<gene>
    <name evidence="1" type="ORF">ACOLOM_LOCUS2332</name>
</gene>
<protein>
    <submittedName>
        <fullName evidence="1">17619_t:CDS:1</fullName>
    </submittedName>
</protein>
<reference evidence="1" key="1">
    <citation type="submission" date="2021-06" db="EMBL/GenBank/DDBJ databases">
        <authorList>
            <person name="Kallberg Y."/>
            <person name="Tangrot J."/>
            <person name="Rosling A."/>
        </authorList>
    </citation>
    <scope>NUCLEOTIDE SEQUENCE</scope>
    <source>
        <strain evidence="1">CL356</strain>
    </source>
</reference>
<evidence type="ECO:0000313" key="1">
    <source>
        <dbReference type="EMBL" id="CAG8489792.1"/>
    </source>
</evidence>
<sequence>MADYMFTLSSLIAVILCVIPGIFHIQTRNWGAIFMTFWVIAINGITFINSLLWANDLDDKALFPAIGTALFYLVQTNIYGIRPVLGCFSPAHKDWVFIAIDAIWPSIISGIGCYYAARTSYAIIKKRLELQSILQYTDGLNTAKFYRLVFFCITFLLLSFPTSVMTLFSNLTLNIEPYDFYTIHENFWVVQRFVGANLGVSFIDYAKPLVGFFVFLFFGTGQDALATYANWARACKLNVCFKCLEPGEFHDRDGFYSTTASMRSFPSRSYQSNSNMAIHSPKFAKASRRSSTFSNSVAPPAATAQKQKGAFDFLYVNGHRTPTEQAQFDLTSGIKIRIDGLDNRTMGNVSNDYDDLNEEPAPIYQQRDYNRGIHETLEGYVCGGLHDITEGMVLNDSDTFGPLNSSASSLKDHDLSSLSQKGFYADVSHINDFLSVYPNVELEGESDKVGLPEVNICPPTPMQGSYENNVLSPNCEIETFVINGLDDVEDRRRIRNSVEIQVKFESVVSVEDTSAAP</sequence>
<keyword evidence="2" id="KW-1185">Reference proteome</keyword>
<evidence type="ECO:0000313" key="2">
    <source>
        <dbReference type="Proteomes" id="UP000789525"/>
    </source>
</evidence>
<comment type="caution">
    <text evidence="1">The sequence shown here is derived from an EMBL/GenBank/DDBJ whole genome shotgun (WGS) entry which is preliminary data.</text>
</comment>
<dbReference type="Proteomes" id="UP000789525">
    <property type="component" value="Unassembled WGS sequence"/>
</dbReference>
<proteinExistence type="predicted"/>
<name>A0ACA9KRT5_9GLOM</name>
<dbReference type="EMBL" id="CAJVPT010002970">
    <property type="protein sequence ID" value="CAG8489792.1"/>
    <property type="molecule type" value="Genomic_DNA"/>
</dbReference>